<dbReference type="eggNOG" id="KOG3841">
    <property type="taxonomic scope" value="Eukaryota"/>
</dbReference>
<dbReference type="GO" id="GO:0000978">
    <property type="term" value="F:RNA polymerase II cis-regulatory region sequence-specific DNA binding"/>
    <property type="evidence" value="ECO:0007669"/>
    <property type="project" value="TreeGrafter"/>
</dbReference>
<protein>
    <recommendedName>
        <fullName evidence="8">TEA domain-containing protein</fullName>
    </recommendedName>
</protein>
<dbReference type="GO" id="GO:0005667">
    <property type="term" value="C:transcription regulator complex"/>
    <property type="evidence" value="ECO:0007669"/>
    <property type="project" value="TreeGrafter"/>
</dbReference>
<dbReference type="PRINTS" id="PR00065">
    <property type="entry name" value="TEADOMAIN"/>
</dbReference>
<dbReference type="InterPro" id="IPR038096">
    <property type="entry name" value="TEA/ATTS_sf"/>
</dbReference>
<keyword evidence="5" id="KW-0539">Nucleus</keyword>
<reference evidence="10" key="2">
    <citation type="submission" date="2012-08" db="EMBL/GenBank/DDBJ databases">
        <title>Genome sequence of Kazachstania naganishii.</title>
        <authorList>
            <person name="Gordon J.L."/>
            <person name="Armisen D."/>
            <person name="Proux-Wera E."/>
            <person name="OhEigeartaigh S.S."/>
            <person name="Byrne K.P."/>
            <person name="Wolfe K.H."/>
        </authorList>
    </citation>
    <scope>NUCLEOTIDE SEQUENCE [LARGE SCALE GENOMIC DNA]</scope>
    <source>
        <strain evidence="10">ATCC MYA-139 / BCRC 22969 / CBS 8797 / CCRC 22969 / KCTC 17520 / NBRC 10181 / NCYC 3082</strain>
    </source>
</reference>
<comment type="subcellular location">
    <subcellularLocation>
        <location evidence="1">Nucleus</location>
    </subcellularLocation>
</comment>
<dbReference type="RefSeq" id="XP_022465759.1">
    <property type="nucleotide sequence ID" value="XM_022609355.1"/>
</dbReference>
<dbReference type="GeneID" id="34527246"/>
<dbReference type="InterPro" id="IPR050937">
    <property type="entry name" value="TEC1_TEAD_TF"/>
</dbReference>
<evidence type="ECO:0000313" key="10">
    <source>
        <dbReference type="Proteomes" id="UP000006310"/>
    </source>
</evidence>
<dbReference type="KEGG" id="kng:KNAG_0H00990"/>
<dbReference type="SMART" id="SM00426">
    <property type="entry name" value="TEA"/>
    <property type="match status" value="1"/>
</dbReference>
<dbReference type="PANTHER" id="PTHR11834">
    <property type="entry name" value="TRANSCRIPTIONAL ENHANCER FACTOR TEF RELATED"/>
    <property type="match status" value="1"/>
</dbReference>
<feature type="region of interest" description="Disordered" evidence="7">
    <location>
        <begin position="257"/>
        <end position="298"/>
    </location>
</feature>
<evidence type="ECO:0000313" key="9">
    <source>
        <dbReference type="EMBL" id="CCK71514.1"/>
    </source>
</evidence>
<evidence type="ECO:0000256" key="4">
    <source>
        <dbReference type="ARBA" id="ARBA00023163"/>
    </source>
</evidence>
<dbReference type="PROSITE" id="PS51088">
    <property type="entry name" value="TEA_2"/>
    <property type="match status" value="1"/>
</dbReference>
<name>J7S8G1_HUIN7</name>
<evidence type="ECO:0000256" key="6">
    <source>
        <dbReference type="PROSITE-ProRule" id="PRU00505"/>
    </source>
</evidence>
<accession>J7S8G1</accession>
<keyword evidence="10" id="KW-1185">Reference proteome</keyword>
<dbReference type="STRING" id="1071383.J7S8G1"/>
<evidence type="ECO:0000256" key="7">
    <source>
        <dbReference type="SAM" id="MobiDB-lite"/>
    </source>
</evidence>
<feature type="domain" description="TEA" evidence="8">
    <location>
        <begin position="37"/>
        <end position="111"/>
    </location>
</feature>
<gene>
    <name evidence="9" type="primary">KNAG0H00990</name>
    <name evidence="9" type="ordered locus">KNAG_0H00990</name>
</gene>
<dbReference type="Gene3D" id="6.10.20.40">
    <property type="entry name" value="TEA/ATTS domain"/>
    <property type="match status" value="1"/>
</dbReference>
<evidence type="ECO:0000259" key="8">
    <source>
        <dbReference type="PROSITE" id="PS51088"/>
    </source>
</evidence>
<dbReference type="OrthoDB" id="10006572at2759"/>
<proteinExistence type="inferred from homology"/>
<dbReference type="AlphaFoldDB" id="J7S8G1"/>
<comment type="similarity">
    <text evidence="2">Belongs to the TEC1 family.</text>
</comment>
<dbReference type="EMBL" id="HE978321">
    <property type="protein sequence ID" value="CCK71514.1"/>
    <property type="molecule type" value="Genomic_DNA"/>
</dbReference>
<keyword evidence="4" id="KW-0804">Transcription</keyword>
<evidence type="ECO:0000256" key="5">
    <source>
        <dbReference type="ARBA" id="ARBA00023242"/>
    </source>
</evidence>
<dbReference type="Proteomes" id="UP000006310">
    <property type="component" value="Chromosome 8"/>
</dbReference>
<dbReference type="GO" id="GO:0005634">
    <property type="term" value="C:nucleus"/>
    <property type="evidence" value="ECO:0007669"/>
    <property type="project" value="UniProtKB-SubCell"/>
</dbReference>
<dbReference type="Pfam" id="PF01285">
    <property type="entry name" value="TEA"/>
    <property type="match status" value="1"/>
</dbReference>
<dbReference type="InterPro" id="IPR000818">
    <property type="entry name" value="TEA/ATTS_dom"/>
</dbReference>
<keyword evidence="3" id="KW-0805">Transcription regulation</keyword>
<evidence type="ECO:0000256" key="2">
    <source>
        <dbReference type="ARBA" id="ARBA00008421"/>
    </source>
</evidence>
<dbReference type="GO" id="GO:0000981">
    <property type="term" value="F:DNA-binding transcription factor activity, RNA polymerase II-specific"/>
    <property type="evidence" value="ECO:0007669"/>
    <property type="project" value="TreeGrafter"/>
</dbReference>
<dbReference type="HOGENOM" id="CLU_524839_0_0_1"/>
<organism evidence="9 10">
    <name type="scientific">Huiozyma naganishii (strain ATCC MYA-139 / BCRC 22969 / CBS 8797 / KCTC 17520 / NBRC 10181 / NCYC 3082 / Yp74L-3)</name>
    <name type="common">Yeast</name>
    <name type="synonym">Kazachstania naganishii</name>
    <dbReference type="NCBI Taxonomy" id="1071383"/>
    <lineage>
        <taxon>Eukaryota</taxon>
        <taxon>Fungi</taxon>
        <taxon>Dikarya</taxon>
        <taxon>Ascomycota</taxon>
        <taxon>Saccharomycotina</taxon>
        <taxon>Saccharomycetes</taxon>
        <taxon>Saccharomycetales</taxon>
        <taxon>Saccharomycetaceae</taxon>
        <taxon>Huiozyma</taxon>
    </lineage>
</organism>
<reference evidence="9 10" key="1">
    <citation type="journal article" date="2011" name="Proc. Natl. Acad. Sci. U.S.A.">
        <title>Evolutionary erosion of yeast sex chromosomes by mating-type switching accidents.</title>
        <authorList>
            <person name="Gordon J.L."/>
            <person name="Armisen D."/>
            <person name="Proux-Wera E."/>
            <person name="Oheigeartaigh S.S."/>
            <person name="Byrne K.P."/>
            <person name="Wolfe K.H."/>
        </authorList>
    </citation>
    <scope>NUCLEOTIDE SEQUENCE [LARGE SCALE GENOMIC DNA]</scope>
    <source>
        <strain evidence="10">ATCC MYA-139 / BCRC 22969 / CBS 8797 / CCRC 22969 / KCTC 17520 / NBRC 10181 / NCYC 3082</strain>
    </source>
</reference>
<feature type="DNA-binding region" description="TEA" evidence="6">
    <location>
        <begin position="37"/>
        <end position="111"/>
    </location>
</feature>
<feature type="compositionally biased region" description="Polar residues" evidence="7">
    <location>
        <begin position="264"/>
        <end position="292"/>
    </location>
</feature>
<evidence type="ECO:0000256" key="3">
    <source>
        <dbReference type="ARBA" id="ARBA00023015"/>
    </source>
</evidence>
<dbReference type="PROSITE" id="PS00554">
    <property type="entry name" value="TEA_1"/>
    <property type="match status" value="1"/>
</dbReference>
<evidence type="ECO:0000256" key="1">
    <source>
        <dbReference type="ARBA" id="ARBA00004123"/>
    </source>
</evidence>
<sequence length="519" mass="58253">MSSVEIHSVGSTDKTPGVDKFHKRLVQPINNFTNPLFVYGHEKWPSKVEEAFTSALKLIMKSGTAKIKIMNKNYGRNELISLYISYFTGEVRTKKQISSHIQVLKKSILSRKLSNMQVSPADMDLLRLIENGAEQTDEAVKRFHAVFDKIIEAYSAKNNTYSGLYPSFCQNESNENTVPVSYIDQDAISDNWSNSEPFKPVYANNYCLEDKGIPTQNAASNLNLHNYSQNTQYTHQPARYEGSGQITARHSSSASSFSSLVSLPNPQNSSATSVNTCNTQPQLRPNIVQEQKPQGGIGPYTLTSNDLELRNLLPRVCQNSSIQNVGDQIKLPPVTQHLYDQNCRFPTDSHAFNHMDAPEDPKDKYPIYSYYLHGSYIPPEFMQGYAVTSFYPTNGLPANLNYGYNNGTPLNPIQEQGPHGAKQASPDSKGLCNNYAPIYRGHTLNQPVVLLPSFRYHPSSGQASEQLVQYAQQPPCMTDPQVHIPIVKKEQYFFNRTNEFPRQTSGTVLPGTKNYERIS</sequence>
<dbReference type="PANTHER" id="PTHR11834:SF0">
    <property type="entry name" value="PROTEIN SCALLOPED"/>
    <property type="match status" value="1"/>
</dbReference>